<dbReference type="InParanoid" id="G8JUL5"/>
<evidence type="ECO:0000256" key="4">
    <source>
        <dbReference type="ARBA" id="ARBA00022737"/>
    </source>
</evidence>
<reference evidence="9" key="1">
    <citation type="journal article" date="2012" name="G3 (Bethesda)">
        <title>Pichia sorbitophila, an interspecies yeast hybrid reveals early steps of genome resolution following polyploidization.</title>
        <authorList>
            <person name="Leh Louis V."/>
            <person name="Despons L."/>
            <person name="Friedrich A."/>
            <person name="Martin T."/>
            <person name="Durrens P."/>
            <person name="Casaregola S."/>
            <person name="Neuveglise C."/>
            <person name="Fairhead C."/>
            <person name="Marck C."/>
            <person name="Cruz J.A."/>
            <person name="Straub M.L."/>
            <person name="Kugler V."/>
            <person name="Sacerdot C."/>
            <person name="Uzunov Z."/>
            <person name="Thierry A."/>
            <person name="Weiss S."/>
            <person name="Bleykasten C."/>
            <person name="De Montigny J."/>
            <person name="Jacques N."/>
            <person name="Jung P."/>
            <person name="Lemaire M."/>
            <person name="Mallet S."/>
            <person name="Morel G."/>
            <person name="Richard G.F."/>
            <person name="Sarkar A."/>
            <person name="Savel G."/>
            <person name="Schacherer J."/>
            <person name="Seret M.L."/>
            <person name="Talla E."/>
            <person name="Samson G."/>
            <person name="Jubin C."/>
            <person name="Poulain J."/>
            <person name="Vacherie B."/>
            <person name="Barbe V."/>
            <person name="Pelletier E."/>
            <person name="Sherman D.J."/>
            <person name="Westhof E."/>
            <person name="Weissenbach J."/>
            <person name="Baret P.V."/>
            <person name="Wincker P."/>
            <person name="Gaillardin C."/>
            <person name="Dujon B."/>
            <person name="Souciet J.L."/>
        </authorList>
    </citation>
    <scope>NUCLEOTIDE SEQUENCE [LARGE SCALE GENOMIC DNA]</scope>
    <source>
        <strain evidence="9">CBS 270.75 / DBVPG 7215 / KCTC 17166 / NRRL Y-17582</strain>
    </source>
</reference>
<dbReference type="GeneID" id="11469203"/>
<dbReference type="InterPro" id="IPR045227">
    <property type="entry name" value="WDR18/Ipi3/RID3"/>
</dbReference>
<keyword evidence="9" id="KW-1185">Reference proteome</keyword>
<comment type="subunit">
    <text evidence="6">Component of the RIX1 complex, composed of IPI1, RIX1/IPI2 and IPI3 in a 1:2:2 stoichiometry. The complex interacts (via RIX1) with MDN1 (via its hexameric AAA ATPase ring) and the pre-60S ribosome particles.</text>
</comment>
<dbReference type="GO" id="GO:0006364">
    <property type="term" value="P:rRNA processing"/>
    <property type="evidence" value="ECO:0007669"/>
    <property type="project" value="UniProtKB-UniRule"/>
</dbReference>
<dbReference type="SMART" id="SM00320">
    <property type="entry name" value="WD40"/>
    <property type="match status" value="3"/>
</dbReference>
<dbReference type="STRING" id="931890.G8JUL5"/>
<dbReference type="GO" id="GO:0030174">
    <property type="term" value="P:regulation of DNA-templated DNA replication initiation"/>
    <property type="evidence" value="ECO:0007669"/>
    <property type="project" value="EnsemblFungi"/>
</dbReference>
<comment type="function">
    <text evidence="1 6">Component of the RIX1 complex required for processing of ITS2 sequences from 35S pre-rRNA.</text>
</comment>
<dbReference type="GO" id="GO:0120330">
    <property type="term" value="C:rixosome complex"/>
    <property type="evidence" value="ECO:0007669"/>
    <property type="project" value="UniProtKB-UniRule"/>
</dbReference>
<accession>G8JUL5</accession>
<comment type="subcellular location">
    <subcellularLocation>
        <location evidence="6">Nucleus</location>
    </subcellularLocation>
</comment>
<dbReference type="EMBL" id="CP002502">
    <property type="protein sequence ID" value="AET40795.1"/>
    <property type="molecule type" value="Genomic_DNA"/>
</dbReference>
<evidence type="ECO:0000256" key="1">
    <source>
        <dbReference type="ARBA" id="ARBA00002355"/>
    </source>
</evidence>
<keyword evidence="4" id="KW-0677">Repeat</keyword>
<name>G8JUL5_ERECY</name>
<evidence type="ECO:0000313" key="8">
    <source>
        <dbReference type="EMBL" id="AET40795.1"/>
    </source>
</evidence>
<dbReference type="SUPFAM" id="SSF50978">
    <property type="entry name" value="WD40 repeat-like"/>
    <property type="match status" value="1"/>
</dbReference>
<dbReference type="PANTHER" id="PTHR18763">
    <property type="entry name" value="WD-REPEAT PROTEIN 18"/>
    <property type="match status" value="1"/>
</dbReference>
<evidence type="ECO:0000313" key="9">
    <source>
        <dbReference type="Proteomes" id="UP000006790"/>
    </source>
</evidence>
<dbReference type="GO" id="GO:0005656">
    <property type="term" value="C:nuclear pre-replicative complex"/>
    <property type="evidence" value="ECO:0007669"/>
    <property type="project" value="EnsemblFungi"/>
</dbReference>
<dbReference type="RefSeq" id="XP_003647612.1">
    <property type="nucleotide sequence ID" value="XM_003647564.1"/>
</dbReference>
<organism evidence="8 9">
    <name type="scientific">Eremothecium cymbalariae (strain CBS 270.75 / DBVPG 7215 / KCTC 17166 / NRRL Y-17582)</name>
    <name type="common">Yeast</name>
    <dbReference type="NCBI Taxonomy" id="931890"/>
    <lineage>
        <taxon>Eukaryota</taxon>
        <taxon>Fungi</taxon>
        <taxon>Dikarya</taxon>
        <taxon>Ascomycota</taxon>
        <taxon>Saccharomycotina</taxon>
        <taxon>Saccharomycetes</taxon>
        <taxon>Saccharomycetales</taxon>
        <taxon>Saccharomycetaceae</taxon>
        <taxon>Eremothecium</taxon>
    </lineage>
</organism>
<keyword evidence="6" id="KW-0698">rRNA processing</keyword>
<evidence type="ECO:0000256" key="2">
    <source>
        <dbReference type="ARBA" id="ARBA00010143"/>
    </source>
</evidence>
<evidence type="ECO:0000256" key="3">
    <source>
        <dbReference type="ARBA" id="ARBA00022574"/>
    </source>
</evidence>
<evidence type="ECO:0000256" key="6">
    <source>
        <dbReference type="RuleBase" id="RU369067"/>
    </source>
</evidence>
<dbReference type="OrthoDB" id="756370at2759"/>
<keyword evidence="7" id="KW-0175">Coiled coil</keyword>
<dbReference type="InterPro" id="IPR036322">
    <property type="entry name" value="WD40_repeat_dom_sf"/>
</dbReference>
<dbReference type="eggNOG" id="KOG0646">
    <property type="taxonomic scope" value="Eukaryota"/>
</dbReference>
<gene>
    <name evidence="8" type="ordered locus">Ecym_6423</name>
</gene>
<dbReference type="FunCoup" id="G8JUL5">
    <property type="interactions" value="447"/>
</dbReference>
<proteinExistence type="inferred from homology"/>
<dbReference type="GO" id="GO:0003682">
    <property type="term" value="F:chromatin binding"/>
    <property type="evidence" value="ECO:0007669"/>
    <property type="project" value="EnsemblFungi"/>
</dbReference>
<sequence>MDEELIFTNEFSGTVSQLHSHGQTNLRQCSTAAINSATLVGHRLFVAQANKALINVYNIHGANKRESVEQRLPLPEVVSCIAVVENIQASRCGSANSNSGLPYLLVGSTPTGKLYVWELNSGNLLSVKAMAHYQPITKIQSIVNGKYVITSGSDARLIIWQTADLVLHDDPKPLYILHDHTLPITDFVVSNAYNGDYINTKLFTVSEDATLRCYHIDSQLDKPYLIATFTFALPLTSVTLDPADRCVYVGTKEGAFALPVYYGLDNNETKLVNLLHFGENKILSIIESQEGVDVNRKELYQMGQLVCDKLIPSHITAMKLSMDGSLIVFGTNQGNCIVMDIYSKQPVREVAPIVTQDTNVGMVTNLLLFPATMESESLMQSSVYDVSSKHTEASKIPNLSKSVFDKKGPHDIVFQVVSRKELEKVPPLSDFKEYVDCVAQEESVFLQQGPIQSTVKVINQDKQAEEVVADLPPSKDATDEGAEISKLKETIEQLTCAYKDLRAMHETLYEEHNKLLQSQPSLH</sequence>
<dbReference type="Proteomes" id="UP000006790">
    <property type="component" value="Chromosome 6"/>
</dbReference>
<dbReference type="PANTHER" id="PTHR18763:SF0">
    <property type="entry name" value="WD REPEAT-CONTAINING PROTEIN 18"/>
    <property type="match status" value="1"/>
</dbReference>
<keyword evidence="3 6" id="KW-0853">WD repeat</keyword>
<keyword evidence="6" id="KW-0539">Nucleus</keyword>
<dbReference type="InterPro" id="IPR015943">
    <property type="entry name" value="WD40/YVTN_repeat-like_dom_sf"/>
</dbReference>
<evidence type="ECO:0000256" key="5">
    <source>
        <dbReference type="ARBA" id="ARBA00026229"/>
    </source>
</evidence>
<dbReference type="GO" id="GO:0000027">
    <property type="term" value="P:ribosomal large subunit assembly"/>
    <property type="evidence" value="ECO:0007669"/>
    <property type="project" value="EnsemblFungi"/>
</dbReference>
<comment type="similarity">
    <text evidence="2 6">Belongs to the WD repeat IPI3/WDR18 family.</text>
</comment>
<protein>
    <recommendedName>
        <fullName evidence="5 6">Pre-rRNA-processing protein IPI3</fullName>
    </recommendedName>
</protein>
<evidence type="ECO:0000256" key="7">
    <source>
        <dbReference type="SAM" id="Coils"/>
    </source>
</evidence>
<dbReference type="AlphaFoldDB" id="G8JUL5"/>
<dbReference type="Gene3D" id="2.130.10.10">
    <property type="entry name" value="YVTN repeat-like/Quinoprotein amine dehydrogenase"/>
    <property type="match status" value="2"/>
</dbReference>
<dbReference type="InterPro" id="IPR001680">
    <property type="entry name" value="WD40_rpt"/>
</dbReference>
<dbReference type="KEGG" id="erc:Ecym_6423"/>
<dbReference type="OMA" id="WEAHYNK"/>
<feature type="coiled-coil region" evidence="7">
    <location>
        <begin position="484"/>
        <end position="511"/>
    </location>
</feature>
<dbReference type="GO" id="GO:0006267">
    <property type="term" value="P:pre-replicative complex assembly involved in nuclear cell cycle DNA replication"/>
    <property type="evidence" value="ECO:0007669"/>
    <property type="project" value="EnsemblFungi"/>
</dbReference>
<dbReference type="HOGENOM" id="CLU_029749_4_0_1"/>